<gene>
    <name evidence="2" type="ORF">GSOID_T00015847001</name>
</gene>
<feature type="transmembrane region" description="Helical" evidence="1">
    <location>
        <begin position="112"/>
        <end position="132"/>
    </location>
</feature>
<feature type="transmembrane region" description="Helical" evidence="1">
    <location>
        <begin position="45"/>
        <end position="66"/>
    </location>
</feature>
<feature type="transmembrane region" description="Helical" evidence="1">
    <location>
        <begin position="78"/>
        <end position="100"/>
    </location>
</feature>
<evidence type="ECO:0008006" key="4">
    <source>
        <dbReference type="Google" id="ProtNLM"/>
    </source>
</evidence>
<protein>
    <recommendedName>
        <fullName evidence="4">MARVEL domain-containing protein</fullName>
    </recommendedName>
</protein>
<evidence type="ECO:0000313" key="2">
    <source>
        <dbReference type="EMBL" id="CBY23410.1"/>
    </source>
</evidence>
<sequence length="139" mass="15732">MAASKFFGCRQLEFTLSIVICVLNAIVFALAFANHYTWDNGNGKPWTWELSGAIATFGTSGFWFALENRPSVCRKFWSLLRPIQLIAFIFAHVGVMSYILMNSAYPEPHKAMLIAMDVLASFSGFFTIWFTMSIHSDRT</sequence>
<dbReference type="InParanoid" id="E4X1U3"/>
<organism evidence="2">
    <name type="scientific">Oikopleura dioica</name>
    <name type="common">Tunicate</name>
    <dbReference type="NCBI Taxonomy" id="34765"/>
    <lineage>
        <taxon>Eukaryota</taxon>
        <taxon>Metazoa</taxon>
        <taxon>Chordata</taxon>
        <taxon>Tunicata</taxon>
        <taxon>Appendicularia</taxon>
        <taxon>Copelata</taxon>
        <taxon>Oikopleuridae</taxon>
        <taxon>Oikopleura</taxon>
    </lineage>
</organism>
<keyword evidence="1" id="KW-1133">Transmembrane helix</keyword>
<keyword evidence="3" id="KW-1185">Reference proteome</keyword>
<keyword evidence="1" id="KW-0472">Membrane</keyword>
<feature type="transmembrane region" description="Helical" evidence="1">
    <location>
        <begin position="12"/>
        <end position="33"/>
    </location>
</feature>
<accession>E4X1U3</accession>
<evidence type="ECO:0000313" key="3">
    <source>
        <dbReference type="Proteomes" id="UP000001307"/>
    </source>
</evidence>
<reference evidence="2" key="1">
    <citation type="journal article" date="2010" name="Science">
        <title>Plasticity of animal genome architecture unmasked by rapid evolution of a pelagic tunicate.</title>
        <authorList>
            <person name="Denoeud F."/>
            <person name="Henriet S."/>
            <person name="Mungpakdee S."/>
            <person name="Aury J.M."/>
            <person name="Da Silva C."/>
            <person name="Brinkmann H."/>
            <person name="Mikhaleva J."/>
            <person name="Olsen L.C."/>
            <person name="Jubin C."/>
            <person name="Canestro C."/>
            <person name="Bouquet J.M."/>
            <person name="Danks G."/>
            <person name="Poulain J."/>
            <person name="Campsteijn C."/>
            <person name="Adamski M."/>
            <person name="Cross I."/>
            <person name="Yadetie F."/>
            <person name="Muffato M."/>
            <person name="Louis A."/>
            <person name="Butcher S."/>
            <person name="Tsagkogeorga G."/>
            <person name="Konrad A."/>
            <person name="Singh S."/>
            <person name="Jensen M.F."/>
            <person name="Cong E.H."/>
            <person name="Eikeseth-Otteraa H."/>
            <person name="Noel B."/>
            <person name="Anthouard V."/>
            <person name="Porcel B.M."/>
            <person name="Kachouri-Lafond R."/>
            <person name="Nishino A."/>
            <person name="Ugolini M."/>
            <person name="Chourrout P."/>
            <person name="Nishida H."/>
            <person name="Aasland R."/>
            <person name="Huzurbazar S."/>
            <person name="Westhof E."/>
            <person name="Delsuc F."/>
            <person name="Lehrach H."/>
            <person name="Reinhardt R."/>
            <person name="Weissenbach J."/>
            <person name="Roy S.W."/>
            <person name="Artiguenave F."/>
            <person name="Postlethwait J.H."/>
            <person name="Manak J.R."/>
            <person name="Thompson E.M."/>
            <person name="Jaillon O."/>
            <person name="Du Pasquier L."/>
            <person name="Boudinot P."/>
            <person name="Liberles D.A."/>
            <person name="Volff J.N."/>
            <person name="Philippe H."/>
            <person name="Lenhard B."/>
            <person name="Roest Crollius H."/>
            <person name="Wincker P."/>
            <person name="Chourrout D."/>
        </authorList>
    </citation>
    <scope>NUCLEOTIDE SEQUENCE [LARGE SCALE GENOMIC DNA]</scope>
</reference>
<dbReference type="AlphaFoldDB" id="E4X1U3"/>
<dbReference type="OrthoDB" id="10348472at2759"/>
<dbReference type="Proteomes" id="UP000001307">
    <property type="component" value="Unassembled WGS sequence"/>
</dbReference>
<keyword evidence="1" id="KW-0812">Transmembrane</keyword>
<dbReference type="EMBL" id="FN653021">
    <property type="protein sequence ID" value="CBY23410.1"/>
    <property type="molecule type" value="Genomic_DNA"/>
</dbReference>
<name>E4X1U3_OIKDI</name>
<evidence type="ECO:0000256" key="1">
    <source>
        <dbReference type="SAM" id="Phobius"/>
    </source>
</evidence>
<proteinExistence type="predicted"/>